<dbReference type="Proteomes" id="UP000221165">
    <property type="component" value="Unassembled WGS sequence"/>
</dbReference>
<dbReference type="VEuPathDB" id="ToxoDB:CSUI_009926"/>
<proteinExistence type="predicted"/>
<organism evidence="1 2">
    <name type="scientific">Cystoisospora suis</name>
    <dbReference type="NCBI Taxonomy" id="483139"/>
    <lineage>
        <taxon>Eukaryota</taxon>
        <taxon>Sar</taxon>
        <taxon>Alveolata</taxon>
        <taxon>Apicomplexa</taxon>
        <taxon>Conoidasida</taxon>
        <taxon>Coccidia</taxon>
        <taxon>Eucoccidiorida</taxon>
        <taxon>Eimeriorina</taxon>
        <taxon>Sarcocystidae</taxon>
        <taxon>Cystoisospora</taxon>
    </lineage>
</organism>
<evidence type="ECO:0000313" key="2">
    <source>
        <dbReference type="Proteomes" id="UP000221165"/>
    </source>
</evidence>
<dbReference type="EMBL" id="MIGC01006328">
    <property type="protein sequence ID" value="PHJ16260.1"/>
    <property type="molecule type" value="Genomic_DNA"/>
</dbReference>
<comment type="caution">
    <text evidence="1">The sequence shown here is derived from an EMBL/GenBank/DDBJ whole genome shotgun (WGS) entry which is preliminary data.</text>
</comment>
<dbReference type="GeneID" id="94433246"/>
<dbReference type="AlphaFoldDB" id="A0A2C6K0T0"/>
<sequence length="268" mass="30352">MQARGVTTQFLLMNKKGQEEVRREFHAGLEAMKNFLISGIGGGFSHLPLPPLTRSVLQYSAHGVYERGFLVDYDWLRYGIDLCYTIPSIKLFLHSVIVPIFEAPNVYANRCGCPSMPPHVVEKLQTCARFLTFCSNPPGTNEGEDQLSSAIMLRSIGIEVWAAIGEAVRYQADFRDTLDVDLTLDLFRAPYDLGEHFVTLRAELLCTTTNLCRKFEPQLNLSAHDPLAALVRQIADGRNPPFDGEQLEYSRVNQTWHTFLMNHRFLIT</sequence>
<gene>
    <name evidence="1" type="ORF">CSUI_009926</name>
</gene>
<keyword evidence="2" id="KW-1185">Reference proteome</keyword>
<dbReference type="RefSeq" id="XP_067917989.1">
    <property type="nucleotide sequence ID" value="XM_068070035.1"/>
</dbReference>
<dbReference type="OrthoDB" id="347505at2759"/>
<reference evidence="1 2" key="1">
    <citation type="journal article" date="2017" name="Int. J. Parasitol.">
        <title>The genome of the protozoan parasite Cystoisospora suis and a reverse vaccinology approach to identify vaccine candidates.</title>
        <authorList>
            <person name="Palmieri N."/>
            <person name="Shrestha A."/>
            <person name="Ruttkowski B."/>
            <person name="Beck T."/>
            <person name="Vogl C."/>
            <person name="Tomley F."/>
            <person name="Blake D.P."/>
            <person name="Joachim A."/>
        </authorList>
    </citation>
    <scope>NUCLEOTIDE SEQUENCE [LARGE SCALE GENOMIC DNA]</scope>
    <source>
        <strain evidence="1 2">Wien I</strain>
    </source>
</reference>
<accession>A0A2C6K0T0</accession>
<name>A0A2C6K0T0_9APIC</name>
<protein>
    <submittedName>
        <fullName evidence="1">Regulator of chromosome condensation repeat-containing protein</fullName>
    </submittedName>
</protein>
<evidence type="ECO:0000313" key="1">
    <source>
        <dbReference type="EMBL" id="PHJ16260.1"/>
    </source>
</evidence>